<protein>
    <submittedName>
        <fullName evidence="2">Uncharacterized protein</fullName>
    </submittedName>
</protein>
<proteinExistence type="predicted"/>
<gene>
    <name evidence="1" type="ORF">OVA965_LOCUS41722</name>
    <name evidence="2" type="ORF">TMI583_LOCUS43445</name>
</gene>
<dbReference type="Proteomes" id="UP000682733">
    <property type="component" value="Unassembled WGS sequence"/>
</dbReference>
<dbReference type="EMBL" id="CAJNOK010049006">
    <property type="protein sequence ID" value="CAF1594361.1"/>
    <property type="molecule type" value="Genomic_DNA"/>
</dbReference>
<evidence type="ECO:0000313" key="3">
    <source>
        <dbReference type="Proteomes" id="UP000682733"/>
    </source>
</evidence>
<name>A0A8S2VH39_9BILA</name>
<dbReference type="Proteomes" id="UP000677228">
    <property type="component" value="Unassembled WGS sequence"/>
</dbReference>
<evidence type="ECO:0000313" key="2">
    <source>
        <dbReference type="EMBL" id="CAF4399720.1"/>
    </source>
</evidence>
<organism evidence="2 3">
    <name type="scientific">Didymodactylos carnosus</name>
    <dbReference type="NCBI Taxonomy" id="1234261"/>
    <lineage>
        <taxon>Eukaryota</taxon>
        <taxon>Metazoa</taxon>
        <taxon>Spiralia</taxon>
        <taxon>Gnathifera</taxon>
        <taxon>Rotifera</taxon>
        <taxon>Eurotatoria</taxon>
        <taxon>Bdelloidea</taxon>
        <taxon>Philodinida</taxon>
        <taxon>Philodinidae</taxon>
        <taxon>Didymodactylos</taxon>
    </lineage>
</organism>
<comment type="caution">
    <text evidence="2">The sequence shown here is derived from an EMBL/GenBank/DDBJ whole genome shotgun (WGS) entry which is preliminary data.</text>
</comment>
<sequence length="127" mass="14724">MLHIYGNSVQCNCLHDWLKILAKQTFLDSKLSTTITSINTTRLQRSLTLFKKQTEAWQLDYSLRVIGSCYKPLFPHRHYLLVKLPLCLKCSSQLCHPQAICSEQNRKFSCTCKRNMIKTTNNACIKN</sequence>
<dbReference type="EMBL" id="CAJOBA010072549">
    <property type="protein sequence ID" value="CAF4399720.1"/>
    <property type="molecule type" value="Genomic_DNA"/>
</dbReference>
<dbReference type="AlphaFoldDB" id="A0A8S2VH39"/>
<reference evidence="2" key="1">
    <citation type="submission" date="2021-02" db="EMBL/GenBank/DDBJ databases">
        <authorList>
            <person name="Nowell W R."/>
        </authorList>
    </citation>
    <scope>NUCLEOTIDE SEQUENCE</scope>
</reference>
<evidence type="ECO:0000313" key="1">
    <source>
        <dbReference type="EMBL" id="CAF1594361.1"/>
    </source>
</evidence>
<accession>A0A8S2VH39</accession>